<name>A0ACD3SLR7_9BURK</name>
<sequence length="256" mass="26756">MIAFPRGWFITGTDTGVGKTLSSSALLEALGQAGVRAIGMKPVASGAEPDAHGMLVNDDVARLQAASSIDAPASAICPYLFRLAIAPHLAAMAEGREIALEPILATYAALRQRADIVVVEGVGGFRVPLGPDFDTADLAQALDLPVILVVGMRLGCLNHALLTIEAIQARGLTLAGWIASSIDPDMLAAAANLDTLHRYIDAPLLGHVPYLPEPDANRQRVAAARHLDLGRLLGNPHHPPGTAYVTEHNSVAASPD</sequence>
<dbReference type="Proteomes" id="UP000004277">
    <property type="component" value="Unassembled WGS sequence"/>
</dbReference>
<proteinExistence type="predicted"/>
<dbReference type="EC" id="6.3.3.3" evidence="1"/>
<evidence type="ECO:0000313" key="1">
    <source>
        <dbReference type="EMBL" id="TMS57112.1"/>
    </source>
</evidence>
<gene>
    <name evidence="1" type="primary">bioD</name>
    <name evidence="1" type="ORF">MW7_014225</name>
</gene>
<organism evidence="1 2">
    <name type="scientific">Imbroritus primus</name>
    <dbReference type="NCBI Taxonomy" id="3058603"/>
    <lineage>
        <taxon>Bacteria</taxon>
        <taxon>Pseudomonadati</taxon>
        <taxon>Pseudomonadota</taxon>
        <taxon>Betaproteobacteria</taxon>
        <taxon>Burkholderiales</taxon>
        <taxon>Burkholderiaceae</taxon>
        <taxon>Imbroritus</taxon>
    </lineage>
</organism>
<reference evidence="1" key="1">
    <citation type="submission" date="2019-05" db="EMBL/GenBank/DDBJ databases">
        <title>Revised genome assembly of Burkholderiaceae (previously Ralstonia) sp. PBA.</title>
        <authorList>
            <person name="Gan H.M."/>
        </authorList>
    </citation>
    <scope>NUCLEOTIDE SEQUENCE</scope>
    <source>
        <strain evidence="1">PBA</strain>
    </source>
</reference>
<accession>A0ACD3SLR7</accession>
<comment type="caution">
    <text evidence="1">The sequence shown here is derived from an EMBL/GenBank/DDBJ whole genome shotgun (WGS) entry which is preliminary data.</text>
</comment>
<keyword evidence="2" id="KW-1185">Reference proteome</keyword>
<keyword evidence="1" id="KW-0436">Ligase</keyword>
<protein>
    <submittedName>
        <fullName evidence="1">Dethiobiotin synthase</fullName>
        <ecNumber evidence="1">6.3.3.3</ecNumber>
    </submittedName>
</protein>
<dbReference type="EMBL" id="AKCV02000025">
    <property type="protein sequence ID" value="TMS57112.1"/>
    <property type="molecule type" value="Genomic_DNA"/>
</dbReference>
<evidence type="ECO:0000313" key="2">
    <source>
        <dbReference type="Proteomes" id="UP000004277"/>
    </source>
</evidence>